<dbReference type="GeneID" id="20807748"/>
<dbReference type="PANTHER" id="PTHR47169:SF2">
    <property type="entry name" value="OS01G0541250 PROTEIN"/>
    <property type="match status" value="1"/>
</dbReference>
<organism evidence="1">
    <name type="scientific">Aphanomyces astaci</name>
    <name type="common">Crayfish plague agent</name>
    <dbReference type="NCBI Taxonomy" id="112090"/>
    <lineage>
        <taxon>Eukaryota</taxon>
        <taxon>Sar</taxon>
        <taxon>Stramenopiles</taxon>
        <taxon>Oomycota</taxon>
        <taxon>Saprolegniomycetes</taxon>
        <taxon>Saprolegniales</taxon>
        <taxon>Verrucalvaceae</taxon>
        <taxon>Aphanomyces</taxon>
    </lineage>
</organism>
<name>W4GN96_APHAT</name>
<gene>
    <name evidence="1" type="ORF">H257_05752</name>
</gene>
<evidence type="ECO:0008006" key="2">
    <source>
        <dbReference type="Google" id="ProtNLM"/>
    </source>
</evidence>
<dbReference type="EMBL" id="KI913124">
    <property type="protein sequence ID" value="ETV81165.1"/>
    <property type="molecule type" value="Genomic_DNA"/>
</dbReference>
<dbReference type="Gene3D" id="3.30.420.10">
    <property type="entry name" value="Ribonuclease H-like superfamily/Ribonuclease H"/>
    <property type="match status" value="1"/>
</dbReference>
<dbReference type="GO" id="GO:0003676">
    <property type="term" value="F:nucleic acid binding"/>
    <property type="evidence" value="ECO:0007669"/>
    <property type="project" value="InterPro"/>
</dbReference>
<dbReference type="PANTHER" id="PTHR47169">
    <property type="entry name" value="OS01G0541250 PROTEIN"/>
    <property type="match status" value="1"/>
</dbReference>
<reference evidence="1" key="1">
    <citation type="submission" date="2013-12" db="EMBL/GenBank/DDBJ databases">
        <title>The Genome Sequence of Aphanomyces astaci APO3.</title>
        <authorList>
            <consortium name="The Broad Institute Genomics Platform"/>
            <person name="Russ C."/>
            <person name="Tyler B."/>
            <person name="van West P."/>
            <person name="Dieguez-Uribeondo J."/>
            <person name="Young S.K."/>
            <person name="Zeng Q."/>
            <person name="Gargeya S."/>
            <person name="Fitzgerald M."/>
            <person name="Abouelleil A."/>
            <person name="Alvarado L."/>
            <person name="Chapman S.B."/>
            <person name="Gainer-Dewar J."/>
            <person name="Goldberg J."/>
            <person name="Griggs A."/>
            <person name="Gujja S."/>
            <person name="Hansen M."/>
            <person name="Howarth C."/>
            <person name="Imamovic A."/>
            <person name="Ireland A."/>
            <person name="Larimer J."/>
            <person name="McCowan C."/>
            <person name="Murphy C."/>
            <person name="Pearson M."/>
            <person name="Poon T.W."/>
            <person name="Priest M."/>
            <person name="Roberts A."/>
            <person name="Saif S."/>
            <person name="Shea T."/>
            <person name="Sykes S."/>
            <person name="Wortman J."/>
            <person name="Nusbaum C."/>
            <person name="Birren B."/>
        </authorList>
    </citation>
    <scope>NUCLEOTIDE SEQUENCE [LARGE SCALE GENOMIC DNA]</scope>
    <source>
        <strain evidence="1">APO3</strain>
    </source>
</reference>
<protein>
    <recommendedName>
        <fullName evidence="2">Tc1-like transposase DDE domain-containing protein</fullName>
    </recommendedName>
</protein>
<sequence length="172" mass="19069">MPTSLVSTQKMPVPTAKLSKPAPCPKSTFLGWDVVHLDEKCFNANKDHRKTYLVDGEDVGYSACKSKRFIAKVMFLCAVACPRDEDGFNGKIGIWPFITQVSATRNSRNQPAGTMVITVINVDGATYRDYVVNKVIPAIKENFRSSNKRVVLQHNNATPHRSIDDATLAEVK</sequence>
<dbReference type="AlphaFoldDB" id="W4GN96"/>
<accession>W4GN96</accession>
<proteinExistence type="predicted"/>
<dbReference type="RefSeq" id="XP_009829023.1">
    <property type="nucleotide sequence ID" value="XM_009830721.1"/>
</dbReference>
<dbReference type="VEuPathDB" id="FungiDB:H257_05752"/>
<dbReference type="InterPro" id="IPR036397">
    <property type="entry name" value="RNaseH_sf"/>
</dbReference>
<evidence type="ECO:0000313" key="1">
    <source>
        <dbReference type="EMBL" id="ETV81165.1"/>
    </source>
</evidence>
<dbReference type="OrthoDB" id="109411at2759"/>